<evidence type="ECO:0000313" key="3">
    <source>
        <dbReference type="EMBL" id="QIM10000.1"/>
    </source>
</evidence>
<dbReference type="Pfam" id="PF07396">
    <property type="entry name" value="Porin_O_P"/>
    <property type="match status" value="1"/>
</dbReference>
<organism evidence="3">
    <name type="scientific">uncultured Prevotella sp</name>
    <dbReference type="NCBI Taxonomy" id="159272"/>
    <lineage>
        <taxon>Bacteria</taxon>
        <taxon>Pseudomonadati</taxon>
        <taxon>Bacteroidota</taxon>
        <taxon>Bacteroidia</taxon>
        <taxon>Bacteroidales</taxon>
        <taxon>Prevotellaceae</taxon>
        <taxon>Prevotella</taxon>
        <taxon>environmental samples</taxon>
    </lineage>
</organism>
<proteinExistence type="predicted"/>
<reference evidence="3" key="1">
    <citation type="journal article" date="2020" name="J. ISSAAS">
        <title>Lactobacilli and other gastrointestinal microbiota of Peromyscus leucopus, reservoir host for agents of Lyme disease and other zoonoses in North America.</title>
        <authorList>
            <person name="Milovic A."/>
            <person name="Bassam K."/>
            <person name="Shao H."/>
            <person name="Chatzistamou I."/>
            <person name="Tufts D.M."/>
            <person name="Diuk-Wasser M."/>
            <person name="Barbour A.G."/>
        </authorList>
    </citation>
    <scope>NUCLEOTIDE SEQUENCE</scope>
    <source>
        <strain evidence="3">LL70</strain>
    </source>
</reference>
<dbReference type="InterPro" id="IPR023614">
    <property type="entry name" value="Porin_dom_sf"/>
</dbReference>
<dbReference type="SUPFAM" id="SSF56935">
    <property type="entry name" value="Porins"/>
    <property type="match status" value="1"/>
</dbReference>
<dbReference type="InterPro" id="IPR010870">
    <property type="entry name" value="Porin_O/P"/>
</dbReference>
<sequence>MKNETTRQTGCGRWLCVAVMMSIGISVAAQTLEERVAMLERQNREMREKMRETDEIQAKTETKGKYMPQLHGILRGKYEYQPEMEASRFEVRNARLSVSGALPLKSEYKLEVDLCDESQVKMKDAWVRVTPWKTLRVSIGQQRMPFSIDAHRNPSAQYFANRSFIAKQVGDMRDVGLQVGYTFNGAGDGARPVAVLDAGMFNGSNLDNQKTAWSKAVSYSARLQWFPVEGLAVVPSVQHTAIANRQAKYTSLDFGTYYEAGGLHIEAEYLCKTYMDNAFDACNAVNAMALYRMPLKGNRTFFQSVACQARYDYMDDHSDGKAGFTKDDAGNVTGRLAISDYQRHRMTLGLTFAVRNPYFPTDIRLNYERYWYPHGGAKESEKDKVVAEVMVRF</sequence>
<feature type="coiled-coil region" evidence="1">
    <location>
        <begin position="29"/>
        <end position="59"/>
    </location>
</feature>
<dbReference type="AlphaFoldDB" id="A0A6G8F133"/>
<dbReference type="EMBL" id="MN990733">
    <property type="protein sequence ID" value="QIM10000.1"/>
    <property type="molecule type" value="Genomic_DNA"/>
</dbReference>
<gene>
    <name evidence="3" type="ORF">Prevot485_0990</name>
</gene>
<keyword evidence="1" id="KW-0175">Coiled coil</keyword>
<keyword evidence="2" id="KW-0472">Membrane</keyword>
<protein>
    <submittedName>
        <fullName evidence="3">Porin</fullName>
    </submittedName>
</protein>
<keyword evidence="2" id="KW-1133">Transmembrane helix</keyword>
<evidence type="ECO:0000256" key="1">
    <source>
        <dbReference type="SAM" id="Coils"/>
    </source>
</evidence>
<keyword evidence="2" id="KW-0812">Transmembrane</keyword>
<evidence type="ECO:0000256" key="2">
    <source>
        <dbReference type="SAM" id="Phobius"/>
    </source>
</evidence>
<feature type="transmembrane region" description="Helical" evidence="2">
    <location>
        <begin position="12"/>
        <end position="32"/>
    </location>
</feature>
<dbReference type="Gene3D" id="2.40.160.10">
    <property type="entry name" value="Porin"/>
    <property type="match status" value="1"/>
</dbReference>
<name>A0A6G8F133_9BACT</name>
<accession>A0A6G8F133</accession>